<reference evidence="2" key="1">
    <citation type="journal article" date="2017" name="Nat. Commun.">
        <title>The North American bullfrog draft genome provides insight into hormonal regulation of long noncoding RNA.</title>
        <authorList>
            <person name="Hammond S.A."/>
            <person name="Warren R.L."/>
            <person name="Vandervalk B.P."/>
            <person name="Kucuk E."/>
            <person name="Khan H."/>
            <person name="Gibb E.A."/>
            <person name="Pandoh P."/>
            <person name="Kirk H."/>
            <person name="Zhao Y."/>
            <person name="Jones M."/>
            <person name="Mungall A.J."/>
            <person name="Coope R."/>
            <person name="Pleasance S."/>
            <person name="Moore R.A."/>
            <person name="Holt R.A."/>
            <person name="Round J.M."/>
            <person name="Ohora S."/>
            <person name="Walle B.V."/>
            <person name="Veldhoen N."/>
            <person name="Helbing C.C."/>
            <person name="Birol I."/>
        </authorList>
    </citation>
    <scope>NUCLEOTIDE SEQUENCE [LARGE SCALE GENOMIC DNA]</scope>
</reference>
<dbReference type="OrthoDB" id="2668416at2759"/>
<gene>
    <name evidence="1" type="ORF">AB205_0071170</name>
</gene>
<accession>A0A2G9RIL3</accession>
<proteinExistence type="predicted"/>
<dbReference type="Proteomes" id="UP000228934">
    <property type="component" value="Unassembled WGS sequence"/>
</dbReference>
<dbReference type="EMBL" id="KV939615">
    <property type="protein sequence ID" value="PIO27718.1"/>
    <property type="molecule type" value="Genomic_DNA"/>
</dbReference>
<sequence>MVAVAALINEKEEANRRSRRHRFWIHPVITQRERRGQFWVLYNDFRAHEDKFFNYTRMSIRSFDELLALLSSHLEQQNTSFRRSIQAVDRLIITL</sequence>
<name>A0A2G9RIL3_AQUCT</name>
<organism evidence="1 2">
    <name type="scientific">Aquarana catesbeiana</name>
    <name type="common">American bullfrog</name>
    <name type="synonym">Rana catesbeiana</name>
    <dbReference type="NCBI Taxonomy" id="8400"/>
    <lineage>
        <taxon>Eukaryota</taxon>
        <taxon>Metazoa</taxon>
        <taxon>Chordata</taxon>
        <taxon>Craniata</taxon>
        <taxon>Vertebrata</taxon>
        <taxon>Euteleostomi</taxon>
        <taxon>Amphibia</taxon>
        <taxon>Batrachia</taxon>
        <taxon>Anura</taxon>
        <taxon>Neobatrachia</taxon>
        <taxon>Ranoidea</taxon>
        <taxon>Ranidae</taxon>
        <taxon>Aquarana</taxon>
    </lineage>
</organism>
<evidence type="ECO:0000313" key="2">
    <source>
        <dbReference type="Proteomes" id="UP000228934"/>
    </source>
</evidence>
<evidence type="ECO:0000313" key="1">
    <source>
        <dbReference type="EMBL" id="PIO27718.1"/>
    </source>
</evidence>
<protein>
    <submittedName>
        <fullName evidence="1">Uncharacterized protein</fullName>
    </submittedName>
</protein>
<keyword evidence="2" id="KW-1185">Reference proteome</keyword>
<feature type="non-terminal residue" evidence="1">
    <location>
        <position position="95"/>
    </location>
</feature>
<dbReference type="AlphaFoldDB" id="A0A2G9RIL3"/>